<dbReference type="Gene3D" id="1.10.10.760">
    <property type="entry name" value="E-set domains of sugar-utilizing enzymes"/>
    <property type="match status" value="1"/>
</dbReference>
<feature type="compositionally biased region" description="Basic and acidic residues" evidence="18">
    <location>
        <begin position="60"/>
        <end position="71"/>
    </location>
</feature>
<comment type="pathway">
    <text evidence="2 14">Glycan biosynthesis; trehalose biosynthesis.</text>
</comment>
<evidence type="ECO:0000313" key="21">
    <source>
        <dbReference type="Proteomes" id="UP000194218"/>
    </source>
</evidence>
<dbReference type="PANTHER" id="PTHR43651">
    <property type="entry name" value="1,4-ALPHA-GLUCAN-BRANCHING ENZYME"/>
    <property type="match status" value="1"/>
</dbReference>
<dbReference type="PIRSF" id="PIRSF006337">
    <property type="entry name" value="Trehalose_TreZ"/>
    <property type="match status" value="1"/>
</dbReference>
<evidence type="ECO:0000256" key="16">
    <source>
        <dbReference type="PIRSR" id="PIRSR006337-2"/>
    </source>
</evidence>
<evidence type="ECO:0000313" key="20">
    <source>
        <dbReference type="EMBL" id="ARQ68025.1"/>
    </source>
</evidence>
<evidence type="ECO:0000259" key="19">
    <source>
        <dbReference type="SMART" id="SM00642"/>
    </source>
</evidence>
<name>A0A1W7CTF6_9ACTN</name>
<dbReference type="SUPFAM" id="SSF51445">
    <property type="entry name" value="(Trans)glycosidases"/>
    <property type="match status" value="1"/>
</dbReference>
<dbReference type="GO" id="GO:0005737">
    <property type="term" value="C:cytoplasm"/>
    <property type="evidence" value="ECO:0007669"/>
    <property type="project" value="UniProtKB-SubCell"/>
</dbReference>
<keyword evidence="21" id="KW-1185">Reference proteome</keyword>
<dbReference type="AlphaFoldDB" id="A0A1W7CTF6"/>
<accession>A0A1W7CTF6</accession>
<evidence type="ECO:0000256" key="15">
    <source>
        <dbReference type="PIRSR" id="PIRSR006337-1"/>
    </source>
</evidence>
<evidence type="ECO:0000256" key="6">
    <source>
        <dbReference type="ARBA" id="ARBA00022490"/>
    </source>
</evidence>
<evidence type="ECO:0000256" key="14">
    <source>
        <dbReference type="PIRNR" id="PIRNR006337"/>
    </source>
</evidence>
<organism evidence="20 21">
    <name type="scientific">Streptomyces marincola</name>
    <dbReference type="NCBI Taxonomy" id="2878388"/>
    <lineage>
        <taxon>Bacteria</taxon>
        <taxon>Bacillati</taxon>
        <taxon>Actinomycetota</taxon>
        <taxon>Actinomycetes</taxon>
        <taxon>Kitasatosporales</taxon>
        <taxon>Streptomycetaceae</taxon>
        <taxon>Streptomyces</taxon>
    </lineage>
</organism>
<dbReference type="CDD" id="cd02853">
    <property type="entry name" value="E_set_MTHase_like_N"/>
    <property type="match status" value="1"/>
</dbReference>
<dbReference type="Pfam" id="PF11941">
    <property type="entry name" value="DUF3459"/>
    <property type="match status" value="1"/>
</dbReference>
<dbReference type="PANTHER" id="PTHR43651:SF11">
    <property type="entry name" value="MALTO-OLIGOSYLTREHALOSE TREHALOHYDROLASE"/>
    <property type="match status" value="1"/>
</dbReference>
<evidence type="ECO:0000256" key="2">
    <source>
        <dbReference type="ARBA" id="ARBA00005199"/>
    </source>
</evidence>
<dbReference type="SMART" id="SM00642">
    <property type="entry name" value="Aamy"/>
    <property type="match status" value="1"/>
</dbReference>
<feature type="binding site" evidence="16">
    <location>
        <begin position="308"/>
        <end position="312"/>
    </location>
    <ligand>
        <name>substrate</name>
    </ligand>
</feature>
<evidence type="ECO:0000256" key="11">
    <source>
        <dbReference type="ARBA" id="ARBA00033284"/>
    </source>
</evidence>
<comment type="subcellular location">
    <subcellularLocation>
        <location evidence="1 15">Cytoplasm</location>
    </subcellularLocation>
</comment>
<dbReference type="InterPro" id="IPR044901">
    <property type="entry name" value="Trehalose_TreZ_E-set_sf"/>
</dbReference>
<evidence type="ECO:0000256" key="7">
    <source>
        <dbReference type="ARBA" id="ARBA00022801"/>
    </source>
</evidence>
<dbReference type="InterPro" id="IPR013783">
    <property type="entry name" value="Ig-like_fold"/>
</dbReference>
<feature type="active site" description="Proton donor" evidence="15">
    <location>
        <position position="283"/>
    </location>
</feature>
<keyword evidence="7 14" id="KW-0378">Hydrolase</keyword>
<dbReference type="Proteomes" id="UP000194218">
    <property type="component" value="Chromosome"/>
</dbReference>
<evidence type="ECO:0000256" key="12">
    <source>
        <dbReference type="ARBA" id="ARBA00034013"/>
    </source>
</evidence>
<dbReference type="CDD" id="cd11325">
    <property type="entry name" value="AmyAc_GTHase"/>
    <property type="match status" value="1"/>
</dbReference>
<evidence type="ECO:0000256" key="5">
    <source>
        <dbReference type="ARBA" id="ARBA00015938"/>
    </source>
</evidence>
<keyword evidence="8" id="KW-0119">Carbohydrate metabolism</keyword>
<dbReference type="RefSeq" id="WP_086157543.1">
    <property type="nucleotide sequence ID" value="NZ_CP021121.1"/>
</dbReference>
<evidence type="ECO:0000256" key="17">
    <source>
        <dbReference type="PIRSR" id="PIRSR006337-3"/>
    </source>
</evidence>
<feature type="active site" description="Nucleophile" evidence="15">
    <location>
        <position position="246"/>
    </location>
</feature>
<dbReference type="KEGG" id="smao:CAG99_03520"/>
<dbReference type="Gene3D" id="3.20.20.80">
    <property type="entry name" value="Glycosidases"/>
    <property type="match status" value="1"/>
</dbReference>
<dbReference type="NCBIfam" id="TIGR02402">
    <property type="entry name" value="trehalose_TreZ"/>
    <property type="match status" value="1"/>
</dbReference>
<evidence type="ECO:0000256" key="10">
    <source>
        <dbReference type="ARBA" id="ARBA00032057"/>
    </source>
</evidence>
<gene>
    <name evidence="20" type="ORF">CAG99_03520</name>
</gene>
<dbReference type="EC" id="3.2.1.141" evidence="4 13"/>
<feature type="region of interest" description="Disordered" evidence="18">
    <location>
        <begin position="60"/>
        <end position="83"/>
    </location>
</feature>
<feature type="domain" description="Glycosyl hydrolase family 13 catalytic" evidence="19">
    <location>
        <begin position="56"/>
        <end position="510"/>
    </location>
</feature>
<evidence type="ECO:0000256" key="1">
    <source>
        <dbReference type="ARBA" id="ARBA00004496"/>
    </source>
</evidence>
<evidence type="ECO:0000256" key="18">
    <source>
        <dbReference type="SAM" id="MobiDB-lite"/>
    </source>
</evidence>
<feature type="site" description="Transition state stabilizer" evidence="17">
    <location>
        <position position="381"/>
    </location>
</feature>
<keyword evidence="9 14" id="KW-0326">Glycosidase</keyword>
<dbReference type="InterPro" id="IPR022567">
    <property type="entry name" value="DUF3459"/>
</dbReference>
<dbReference type="InterPro" id="IPR014756">
    <property type="entry name" value="Ig_E-set"/>
</dbReference>
<feature type="binding site" evidence="16">
    <location>
        <begin position="380"/>
        <end position="385"/>
    </location>
    <ligand>
        <name>substrate</name>
    </ligand>
</feature>
<dbReference type="GO" id="GO:0033942">
    <property type="term" value="F:4-alpha-D-(1-&gt;4)-alpha-D-glucanotrehalose trehalohydrolase activity"/>
    <property type="evidence" value="ECO:0007669"/>
    <property type="project" value="UniProtKB-EC"/>
</dbReference>
<evidence type="ECO:0000256" key="13">
    <source>
        <dbReference type="NCBIfam" id="TIGR02402"/>
    </source>
</evidence>
<dbReference type="InterPro" id="IPR017853">
    <property type="entry name" value="GH"/>
</dbReference>
<dbReference type="InterPro" id="IPR006047">
    <property type="entry name" value="GH13_cat_dom"/>
</dbReference>
<evidence type="ECO:0000256" key="8">
    <source>
        <dbReference type="ARBA" id="ARBA00023277"/>
    </source>
</evidence>
<sequence>MLFEVWAPRAQRVTLQLSGRPVEMARDPGEDRRGWWRAEAPAEPGDRYGYALDDGEVLPDPRARRLPDGPERPGAVTDPERFGWRRPWPGRGLDGAVLYELHVGTFTPEGTFDAAAGRLGHLAALGVTHVELMPVSPFPGRHGWGYDGVAPWAVHEPYGGPEGLARFVDAAHEHGLGVVLDVVHNHLGPSGNRLPEFGPYFTDRHHTPWGAAVNLDAPGSDEVRAYFIGSALAFLRDYRLDGLRLDAVHELADDRAEHMLAELSRAVDALAEATGRPLFLIAESDRNDPRTTAPRAANGLGLHGQWNDDFHHALHAALTGEAQGYYADFARAPLAALAATVTRGFFHDGGYSAFRGRRHGRPLDPGTTPAHRLVGYAQTHDQIGNRALGDRLTSLAGRERTALAAALVLCGPFTPMLFMGEEWGAEEPWQYFTDHQDPALAEAVRSGRRREFAAHGWAADDIPDPQDPATRDRSCLRWPRDPERAWYGARPERPEEAERLEWHRRLIAIRREHLPPGLRLVEVRAAFDEAAGWLVVHSGPLTVALNFSAEAAVTAGLGPGAFELLAATHRCAPPGPGGRLGLPPESAAVLVRGDWAREPGDGAPGAG</sequence>
<proteinExistence type="inferred from homology"/>
<feature type="binding site" evidence="16">
    <location>
        <begin position="244"/>
        <end position="249"/>
    </location>
    <ligand>
        <name>substrate</name>
    </ligand>
</feature>
<evidence type="ECO:0000256" key="4">
    <source>
        <dbReference type="ARBA" id="ARBA00012268"/>
    </source>
</evidence>
<dbReference type="OrthoDB" id="9800174at2"/>
<protein>
    <recommendedName>
        <fullName evidence="5 13">Malto-oligosyltrehalose trehalohydrolase</fullName>
        <shortName evidence="14">MTHase</shortName>
        <ecNumber evidence="4 13">3.2.1.141</ecNumber>
    </recommendedName>
    <alternativeName>
        <fullName evidence="11 14">4-alpha-D-((1-&gt;4)-alpha-D-glucano)trehalose trehalohydrolase</fullName>
    </alternativeName>
    <alternativeName>
        <fullName evidence="10 14">Maltooligosyl trehalose trehalohydrolase</fullName>
    </alternativeName>
</protein>
<evidence type="ECO:0000256" key="3">
    <source>
        <dbReference type="ARBA" id="ARBA00008061"/>
    </source>
</evidence>
<dbReference type="Gene3D" id="2.60.40.10">
    <property type="entry name" value="Immunoglobulins"/>
    <property type="match status" value="1"/>
</dbReference>
<dbReference type="UniPathway" id="UPA00299"/>
<evidence type="ECO:0000256" key="9">
    <source>
        <dbReference type="ARBA" id="ARBA00023295"/>
    </source>
</evidence>
<reference evidence="20 21" key="1">
    <citation type="submission" date="2017-05" db="EMBL/GenBank/DDBJ databases">
        <title>Complete genome sequence of Streptomyces sp. SCSIO 03032 revealed the diverse biosynthetic pathways for its bioactive secondary metabolites.</title>
        <authorList>
            <person name="Ma L."/>
            <person name="Zhu Y."/>
            <person name="Zhang W."/>
            <person name="Zhang G."/>
            <person name="Tian X."/>
            <person name="Zhang S."/>
            <person name="Zhang C."/>
        </authorList>
    </citation>
    <scope>NUCLEOTIDE SEQUENCE [LARGE SCALE GENOMIC DNA]</scope>
    <source>
        <strain evidence="20 21">SCSIO 03032</strain>
    </source>
</reference>
<dbReference type="SUPFAM" id="SSF81296">
    <property type="entry name" value="E set domains"/>
    <property type="match status" value="1"/>
</dbReference>
<comment type="catalytic activity">
    <reaction evidence="12 14">
        <text>hydrolysis of (1-&gt;4)-alpha-D-glucosidic linkage in 4-alpha-D-[(1-&gt;4)-alpha-D-glucanosyl]n trehalose to yield trehalose and (1-&gt;4)-alpha-D-glucan.</text>
        <dbReference type="EC" id="3.2.1.141"/>
    </reaction>
</comment>
<dbReference type="Pfam" id="PF00128">
    <property type="entry name" value="Alpha-amylase"/>
    <property type="match status" value="1"/>
</dbReference>
<dbReference type="InterPro" id="IPR012768">
    <property type="entry name" value="Trehalose_TreZ"/>
</dbReference>
<dbReference type="GO" id="GO:0005992">
    <property type="term" value="P:trehalose biosynthetic process"/>
    <property type="evidence" value="ECO:0007669"/>
    <property type="project" value="UniProtKB-UniRule"/>
</dbReference>
<dbReference type="EMBL" id="CP021121">
    <property type="protein sequence ID" value="ARQ68025.1"/>
    <property type="molecule type" value="Genomic_DNA"/>
</dbReference>
<keyword evidence="6" id="KW-0963">Cytoplasm</keyword>
<comment type="similarity">
    <text evidence="3 14">Belongs to the glycosyl hydrolase 13 family.</text>
</comment>